<evidence type="ECO:0000313" key="2">
    <source>
        <dbReference type="Proteomes" id="UP000019376"/>
    </source>
</evidence>
<reference evidence="1 2" key="1">
    <citation type="journal article" date="2013" name="PLoS ONE">
        <title>Genomic and secretomic analyses reveal unique features of the lignocellulolytic enzyme system of Penicillium decumbens.</title>
        <authorList>
            <person name="Liu G."/>
            <person name="Zhang L."/>
            <person name="Wei X."/>
            <person name="Zou G."/>
            <person name="Qin Y."/>
            <person name="Ma L."/>
            <person name="Li J."/>
            <person name="Zheng H."/>
            <person name="Wang S."/>
            <person name="Wang C."/>
            <person name="Xun L."/>
            <person name="Zhao G.-P."/>
            <person name="Zhou Z."/>
            <person name="Qu Y."/>
        </authorList>
    </citation>
    <scope>NUCLEOTIDE SEQUENCE [LARGE SCALE GENOMIC DNA]</scope>
    <source>
        <strain evidence="2">114-2 / CGMCC 5302</strain>
    </source>
</reference>
<dbReference type="AlphaFoldDB" id="S8B269"/>
<evidence type="ECO:0000313" key="1">
    <source>
        <dbReference type="EMBL" id="EPS28502.1"/>
    </source>
</evidence>
<dbReference type="HOGENOM" id="CLU_1225139_0_0_1"/>
<accession>S8B269</accession>
<proteinExistence type="predicted"/>
<gene>
    <name evidence="1" type="ORF">PDE_03448</name>
</gene>
<organism evidence="1 2">
    <name type="scientific">Penicillium oxalicum (strain 114-2 / CGMCC 5302)</name>
    <name type="common">Penicillium decumbens</name>
    <dbReference type="NCBI Taxonomy" id="933388"/>
    <lineage>
        <taxon>Eukaryota</taxon>
        <taxon>Fungi</taxon>
        <taxon>Dikarya</taxon>
        <taxon>Ascomycota</taxon>
        <taxon>Pezizomycotina</taxon>
        <taxon>Eurotiomycetes</taxon>
        <taxon>Eurotiomycetidae</taxon>
        <taxon>Eurotiales</taxon>
        <taxon>Aspergillaceae</taxon>
        <taxon>Penicillium</taxon>
    </lineage>
</organism>
<protein>
    <submittedName>
        <fullName evidence="1">Uncharacterized protein</fullName>
    </submittedName>
</protein>
<dbReference type="EMBL" id="KB644411">
    <property type="protein sequence ID" value="EPS28502.1"/>
    <property type="molecule type" value="Genomic_DNA"/>
</dbReference>
<sequence length="226" mass="25534">MSNINVPALSSSDIVQLVCRYARTNVPQMGQEGLLEHVLGQDDFVVAVIDWQLSDLTSSGSVFTPSNRTARTPLELYSKYLAEAIQMSPLVNAVMATHHLDYQTEWLSILHGLQSRLGCRRGSLSFAVQDVTANTRIRTDPAHAETTTTDVSMIDAPPIRPCHRRRESLNYSGASIQVSSLDVKDRARWARKKQSKTILWAAERRRWVRAADKRRSWTARRLFEGK</sequence>
<dbReference type="OrthoDB" id="4355879at2759"/>
<name>S8B269_PENO1</name>
<keyword evidence="2" id="KW-1185">Reference proteome</keyword>
<dbReference type="Proteomes" id="UP000019376">
    <property type="component" value="Unassembled WGS sequence"/>
</dbReference>